<dbReference type="HOGENOM" id="CLU_522447_0_0_11"/>
<reference evidence="2 3" key="1">
    <citation type="journal article" date="2010" name="Stand. Genomic Sci.">
        <title>Complete genome sequence of Cellulomonas flavigena type strain (134).</title>
        <authorList>
            <person name="Abt B."/>
            <person name="Foster B."/>
            <person name="Lapidus A."/>
            <person name="Clum A."/>
            <person name="Sun H."/>
            <person name="Pukall R."/>
            <person name="Lucas S."/>
            <person name="Glavina Del Rio T."/>
            <person name="Nolan M."/>
            <person name="Tice H."/>
            <person name="Cheng J.F."/>
            <person name="Pitluck S."/>
            <person name="Liolios K."/>
            <person name="Ivanova N."/>
            <person name="Mavromatis K."/>
            <person name="Ovchinnikova G."/>
            <person name="Pati A."/>
            <person name="Goodwin L."/>
            <person name="Chen A."/>
            <person name="Palaniappan K."/>
            <person name="Land M."/>
            <person name="Hauser L."/>
            <person name="Chang Y.J."/>
            <person name="Jeffries C.D."/>
            <person name="Rohde M."/>
            <person name="Goker M."/>
            <person name="Woyke T."/>
            <person name="Bristow J."/>
            <person name="Eisen J.A."/>
            <person name="Markowitz V."/>
            <person name="Hugenholtz P."/>
            <person name="Kyrpides N.C."/>
            <person name="Klenk H.P."/>
        </authorList>
    </citation>
    <scope>NUCLEOTIDE SEQUENCE [LARGE SCALE GENOMIC DNA]</scope>
    <source>
        <strain evidence="3">ATCC 482 / DSM 20109 / BCRC 11376 / JCM 18109 / NBRC 3775 / NCIMB 8073 / NRS 134</strain>
    </source>
</reference>
<feature type="domain" description="Rv2525c-like glycoside hydrolase-like" evidence="1">
    <location>
        <begin position="42"/>
        <end position="226"/>
    </location>
</feature>
<name>D5UHM1_CELFN</name>
<dbReference type="SUPFAM" id="SSF51445">
    <property type="entry name" value="(Trans)glycosidases"/>
    <property type="match status" value="1"/>
</dbReference>
<evidence type="ECO:0000313" key="2">
    <source>
        <dbReference type="EMBL" id="ADG75342.1"/>
    </source>
</evidence>
<proteinExistence type="predicted"/>
<dbReference type="AlphaFoldDB" id="D5UHM1"/>
<keyword evidence="3" id="KW-1185">Reference proteome</keyword>
<dbReference type="CDD" id="cd06418">
    <property type="entry name" value="GH25_BacA-like"/>
    <property type="match status" value="1"/>
</dbReference>
<dbReference type="KEGG" id="cfl:Cfla_2454"/>
<gene>
    <name evidence="2" type="ordered locus">Cfla_2454</name>
</gene>
<dbReference type="Pfam" id="PF08924">
    <property type="entry name" value="Rv2525c_GlyHyd-like"/>
    <property type="match status" value="1"/>
</dbReference>
<evidence type="ECO:0000259" key="1">
    <source>
        <dbReference type="Pfam" id="PF08924"/>
    </source>
</evidence>
<dbReference type="eggNOG" id="COG3409">
    <property type="taxonomic scope" value="Bacteria"/>
</dbReference>
<protein>
    <recommendedName>
        <fullName evidence="1">Rv2525c-like glycoside hydrolase-like domain-containing protein</fullName>
    </recommendedName>
</protein>
<dbReference type="EMBL" id="CP001964">
    <property type="protein sequence ID" value="ADG75342.1"/>
    <property type="molecule type" value="Genomic_DNA"/>
</dbReference>
<dbReference type="RefSeq" id="WP_013117675.1">
    <property type="nucleotide sequence ID" value="NC_014151.1"/>
</dbReference>
<dbReference type="Gene3D" id="3.20.20.80">
    <property type="entry name" value="Glycosidases"/>
    <property type="match status" value="1"/>
</dbReference>
<dbReference type="Proteomes" id="UP000000849">
    <property type="component" value="Chromosome"/>
</dbReference>
<evidence type="ECO:0000313" key="3">
    <source>
        <dbReference type="Proteomes" id="UP000000849"/>
    </source>
</evidence>
<sequence length="521" mass="54370">MPVTGDGDYPTWAQALVTTGDVDRPGNAADCVTEITPGRAATLLAAGYRTVARYLTNADVPNALDKRLQPGEAATIVGSGLTLVPLYQENGASLTSFTEEIGRAQGARAHAAAMAQGLPAGTTIYFAVDYDAVPAEVRTAVLPSFRGVAAALRDAGRAYAIGVYGSRDVCTAVTRDVLARHAFVAGMSTGWTGNQGFPMPGNWALTQVQTITVGAGDGAVEIDKDVASGRDPGVAHLSGAGAVTDRTLAHLGALHDVAVAHVTARRGAGLGRVHEAAARLVLRYLRLPADSPFLRQQLGTADGPFTAVADAARVTAGFADRLVTFPDPVTFDDVPAARWAAAAESALARPWGLGRSRVHAGDAVGWGGDLVALVATWWDVAAENPDAGRWAGEQLGRIDVPGPLDNASVVAATDGLLIGSRVRPRTDLVAAVRAHWTGGPAVAGAERRYTSLLDQRFAGRLATAQAAARDALTSRAWRDVRAALAPAVPWDELQQPARRTVLDEIADAFVQMVARRAEGER</sequence>
<organism evidence="2 3">
    <name type="scientific">Cellulomonas flavigena (strain ATCC 482 / DSM 20109 / BCRC 11376 / JCM 18109 / NBRC 3775 / NCIMB 8073 / NRS 134)</name>
    <dbReference type="NCBI Taxonomy" id="446466"/>
    <lineage>
        <taxon>Bacteria</taxon>
        <taxon>Bacillati</taxon>
        <taxon>Actinomycetota</taxon>
        <taxon>Actinomycetes</taxon>
        <taxon>Micrococcales</taxon>
        <taxon>Cellulomonadaceae</taxon>
        <taxon>Cellulomonas</taxon>
    </lineage>
</organism>
<dbReference type="InterPro" id="IPR015020">
    <property type="entry name" value="Rv2525c-like_Glyco_Hydro-like"/>
</dbReference>
<dbReference type="InterPro" id="IPR017853">
    <property type="entry name" value="GH"/>
</dbReference>
<dbReference type="STRING" id="446466.Cfla_2454"/>
<accession>D5UHM1</accession>